<name>A0AAN8M4A2_9TELE</name>
<sequence length="94" mass="10556">MVLVSGPQCPLLASSSQLYSSLPVLFWNTSSQTNHRALFFVKGNQTGIQLTNRAWPNVVLFDNVFKVVTLYCFNSSSQCWAVSSVQYDFEIKAE</sequence>
<gene>
    <name evidence="1" type="ORF">J4Q44_G00070210</name>
</gene>
<organism evidence="1 2">
    <name type="scientific">Coregonus suidteri</name>
    <dbReference type="NCBI Taxonomy" id="861788"/>
    <lineage>
        <taxon>Eukaryota</taxon>
        <taxon>Metazoa</taxon>
        <taxon>Chordata</taxon>
        <taxon>Craniata</taxon>
        <taxon>Vertebrata</taxon>
        <taxon>Euteleostomi</taxon>
        <taxon>Actinopterygii</taxon>
        <taxon>Neopterygii</taxon>
        <taxon>Teleostei</taxon>
        <taxon>Protacanthopterygii</taxon>
        <taxon>Salmoniformes</taxon>
        <taxon>Salmonidae</taxon>
        <taxon>Coregoninae</taxon>
        <taxon>Coregonus</taxon>
    </lineage>
</organism>
<keyword evidence="2" id="KW-1185">Reference proteome</keyword>
<evidence type="ECO:0000313" key="1">
    <source>
        <dbReference type="EMBL" id="KAK6322229.1"/>
    </source>
</evidence>
<evidence type="ECO:0000313" key="2">
    <source>
        <dbReference type="Proteomes" id="UP001356427"/>
    </source>
</evidence>
<proteinExistence type="predicted"/>
<reference evidence="1 2" key="1">
    <citation type="submission" date="2021-04" db="EMBL/GenBank/DDBJ databases">
        <authorList>
            <person name="De Guttry C."/>
            <person name="Zahm M."/>
            <person name="Klopp C."/>
            <person name="Cabau C."/>
            <person name="Louis A."/>
            <person name="Berthelot C."/>
            <person name="Parey E."/>
            <person name="Roest Crollius H."/>
            <person name="Montfort J."/>
            <person name="Robinson-Rechavi M."/>
            <person name="Bucao C."/>
            <person name="Bouchez O."/>
            <person name="Gislard M."/>
            <person name="Lluch J."/>
            <person name="Milhes M."/>
            <person name="Lampietro C."/>
            <person name="Lopez Roques C."/>
            <person name="Donnadieu C."/>
            <person name="Braasch I."/>
            <person name="Desvignes T."/>
            <person name="Postlethwait J."/>
            <person name="Bobe J."/>
            <person name="Wedekind C."/>
            <person name="Guiguen Y."/>
        </authorList>
    </citation>
    <scope>NUCLEOTIDE SEQUENCE [LARGE SCALE GENOMIC DNA]</scope>
    <source>
        <strain evidence="1">Cs_M1</strain>
        <tissue evidence="1">Blood</tissue>
    </source>
</reference>
<protein>
    <submittedName>
        <fullName evidence="1">Uncharacterized protein</fullName>
    </submittedName>
</protein>
<dbReference type="EMBL" id="JAGTTL010000005">
    <property type="protein sequence ID" value="KAK6322229.1"/>
    <property type="molecule type" value="Genomic_DNA"/>
</dbReference>
<comment type="caution">
    <text evidence="1">The sequence shown here is derived from an EMBL/GenBank/DDBJ whole genome shotgun (WGS) entry which is preliminary data.</text>
</comment>
<dbReference type="AlphaFoldDB" id="A0AAN8M4A2"/>
<dbReference type="Proteomes" id="UP001356427">
    <property type="component" value="Unassembled WGS sequence"/>
</dbReference>
<accession>A0AAN8M4A2</accession>